<proteinExistence type="predicted"/>
<evidence type="ECO:0000313" key="15">
    <source>
        <dbReference type="Proteomes" id="UP001165082"/>
    </source>
</evidence>
<accession>A0A9W7DT72</accession>
<comment type="subcellular location">
    <subcellularLocation>
        <location evidence="1">Membrane</location>
    </subcellularLocation>
</comment>
<feature type="region of interest" description="Disordered" evidence="11">
    <location>
        <begin position="1234"/>
        <end position="1256"/>
    </location>
</feature>
<protein>
    <recommendedName>
        <fullName evidence="13">Protein kinase domain-containing protein</fullName>
    </recommendedName>
</protein>
<dbReference type="GO" id="GO:0004674">
    <property type="term" value="F:protein serine/threonine kinase activity"/>
    <property type="evidence" value="ECO:0007669"/>
    <property type="project" value="UniProtKB-KW"/>
</dbReference>
<dbReference type="Gene3D" id="1.10.510.10">
    <property type="entry name" value="Transferase(Phosphotransferase) domain 1"/>
    <property type="match status" value="2"/>
</dbReference>
<dbReference type="PROSITE" id="PS50011">
    <property type="entry name" value="PROTEIN_KINASE_DOM"/>
    <property type="match status" value="1"/>
</dbReference>
<evidence type="ECO:0000256" key="9">
    <source>
        <dbReference type="ARBA" id="ARBA00023136"/>
    </source>
</evidence>
<feature type="transmembrane region" description="Helical" evidence="12">
    <location>
        <begin position="484"/>
        <end position="503"/>
    </location>
</feature>
<comment type="caution">
    <text evidence="14">The sequence shown here is derived from an EMBL/GenBank/DDBJ whole genome shotgun (WGS) entry which is preliminary data.</text>
</comment>
<dbReference type="InterPro" id="IPR011009">
    <property type="entry name" value="Kinase-like_dom_sf"/>
</dbReference>
<dbReference type="Gene3D" id="3.40.50.2300">
    <property type="match status" value="1"/>
</dbReference>
<dbReference type="Pfam" id="PF01094">
    <property type="entry name" value="ANF_receptor"/>
    <property type="match status" value="1"/>
</dbReference>
<sequence length="1256" mass="138180">MLWGAHQFNERNDSLVKEIGSAEYMDGCDIELNYTFFDIGMLQAGAILAYRKATLLNEAYPAKIMNTDIWSSRTKTLGFLGKLDKIILTSGSATSDELDNLEQYPYFTRTVPPDSAVSEAIVLLLKNQGFTKLGCVYVNDPYGNAYKDGIIMAAKANGMEAFTSAFTYGSDVITSVTDIVGLSDGEVNAWVAVVFKDDLDSVMRDAVRSGSAGADHVWVFGDAVGAEDLTERAVGGTECVDKDCMKIAAALNGAFRVLAIPGSVTESEDTLYDRFLEGWASLDGDSLFQNVLAKKALRTTAAGVPYTADGGGANMDGSNRPVPAGTDMNSYNSTFFKNSVLSSHDGFFYDASMQIGLGACKALKENGANFSFNALSEEEKTAFADMLLAGMTNIEFEGWSGNVIFDEKTGSRTPSSTSFSISQLIFSPADKSLSLSKVGDWNKDSFNFDCYGCVEMRYASGLSTPPPQKKNKRPAQVKKSYKHIAIGIVALAFFVILVVCVYFRRHKSKMEETIKEERMKVSSMKKVNAELHKSLQMLQKYSNDEIEMLEGQIVTFKANFSSKKETCDSEEVGTTPSYARKSMERLLILASELESEEVLGKGSFGEVHKSRYRGEYVAVKTLNEIDKESLERFQSEILLMAGLHHTNVVQLVGACWEKDLMALVMEYCSKGMSSEVVNNEGGNFMWDDPLLKWCMDAARAMRYLHAVTYTDVKSNTRVEGIMHRDLKPDNCLIVKGDNYGVSADLFSYSLTVLTWGLKGKESLPQFLFRSLMSDTGRSVNGINPKQSVGRVSHALISKVWRPGRGALEEQGIPRSLIGLILQCWEEDPASRPAFTDVFDYLETDAWTEVMPESSTKRKSTSGSLRAKILAQKKREEAEVHEKFASRKESVEELAEIVERQRAEISGARGRLFLDQKEAMTRRAEVERDLLSPNTHPMVVPKKVHRNRSSSISGRGFGVNAPTSGELSTLLRLDTLKSEGVCYVPNVLSKTAAFDLLECVRGELRRAYEAVEEDPERSVARFNVPADVVDPLRGYMLMPLRDEAAVEAGDHSGAMIRALRECLTAGTILGDLFGSDLCGGGDAEWFDLTALRTEAGATRQPIHFDTPFQEVPGLFCAFIAMEDVEYSMGSTVFLPGTHIESSDRLAFDSGSSIRDSMLGSKRSTHTALKAGDAVVFDMRTLHAGTANLLASEGGGQRLLFILTFRNTAAKEPLGHKPNLRPNYRNRGITLGDMREELEGTQPFKGKARDGKSFGDGL</sequence>
<dbReference type="PROSITE" id="PS00107">
    <property type="entry name" value="PROTEIN_KINASE_ATP"/>
    <property type="match status" value="1"/>
</dbReference>
<dbReference type="FunFam" id="3.30.200.20:FF:000180">
    <property type="entry name" value="serine/threonine-protein kinase STY46-like"/>
    <property type="match status" value="1"/>
</dbReference>
<keyword evidence="9 12" id="KW-0472">Membrane</keyword>
<dbReference type="OrthoDB" id="198655at2759"/>
<dbReference type="EMBL" id="BRXZ01004491">
    <property type="protein sequence ID" value="GMH49858.1"/>
    <property type="molecule type" value="Genomic_DNA"/>
</dbReference>
<dbReference type="InterPro" id="IPR008775">
    <property type="entry name" value="Phytyl_CoA_dOase-like"/>
</dbReference>
<name>A0A9W7DT72_9STRA</name>
<dbReference type="Proteomes" id="UP001165082">
    <property type="component" value="Unassembled WGS sequence"/>
</dbReference>
<dbReference type="Pfam" id="PF05721">
    <property type="entry name" value="PhyH"/>
    <property type="match status" value="1"/>
</dbReference>
<dbReference type="InterPro" id="IPR001245">
    <property type="entry name" value="Ser-Thr/Tyr_kinase_cat_dom"/>
</dbReference>
<dbReference type="InterPro" id="IPR001828">
    <property type="entry name" value="ANF_lig-bd_rcpt"/>
</dbReference>
<feature type="compositionally biased region" description="Basic and acidic residues" evidence="11">
    <location>
        <begin position="1245"/>
        <end position="1256"/>
    </location>
</feature>
<evidence type="ECO:0000256" key="2">
    <source>
        <dbReference type="ARBA" id="ARBA00022527"/>
    </source>
</evidence>
<dbReference type="PANTHER" id="PTHR44329">
    <property type="entry name" value="SERINE/THREONINE-PROTEIN KINASE TNNI3K-RELATED"/>
    <property type="match status" value="1"/>
</dbReference>
<dbReference type="GO" id="GO:0005524">
    <property type="term" value="F:ATP binding"/>
    <property type="evidence" value="ECO:0007669"/>
    <property type="project" value="UniProtKB-UniRule"/>
</dbReference>
<organism evidence="14 15">
    <name type="scientific">Triparma retinervis</name>
    <dbReference type="NCBI Taxonomy" id="2557542"/>
    <lineage>
        <taxon>Eukaryota</taxon>
        <taxon>Sar</taxon>
        <taxon>Stramenopiles</taxon>
        <taxon>Ochrophyta</taxon>
        <taxon>Bolidophyceae</taxon>
        <taxon>Parmales</taxon>
        <taxon>Triparmaceae</taxon>
        <taxon>Triparma</taxon>
    </lineage>
</organism>
<keyword evidence="6" id="KW-0418">Kinase</keyword>
<dbReference type="Gene3D" id="2.60.120.620">
    <property type="entry name" value="q2cbj1_9rhob like domain"/>
    <property type="match status" value="1"/>
</dbReference>
<keyword evidence="5 10" id="KW-0547">Nucleotide-binding</keyword>
<dbReference type="InterPro" id="IPR028082">
    <property type="entry name" value="Peripla_BP_I"/>
</dbReference>
<evidence type="ECO:0000313" key="14">
    <source>
        <dbReference type="EMBL" id="GMH49858.1"/>
    </source>
</evidence>
<dbReference type="InterPro" id="IPR008271">
    <property type="entry name" value="Ser/Thr_kinase_AS"/>
</dbReference>
<keyword evidence="2" id="KW-0723">Serine/threonine-protein kinase</keyword>
<dbReference type="PANTHER" id="PTHR44329:SF288">
    <property type="entry name" value="MITOGEN-ACTIVATED PROTEIN KINASE KINASE KINASE 20"/>
    <property type="match status" value="1"/>
</dbReference>
<dbReference type="InterPro" id="IPR051681">
    <property type="entry name" value="Ser/Thr_Kinases-Pseudokinases"/>
</dbReference>
<dbReference type="AlphaFoldDB" id="A0A9W7DT72"/>
<evidence type="ECO:0000256" key="6">
    <source>
        <dbReference type="ARBA" id="ARBA00022777"/>
    </source>
</evidence>
<dbReference type="Gene3D" id="3.30.200.20">
    <property type="entry name" value="Phosphorylase Kinase, domain 1"/>
    <property type="match status" value="1"/>
</dbReference>
<dbReference type="SUPFAM" id="SSF56112">
    <property type="entry name" value="Protein kinase-like (PK-like)"/>
    <property type="match status" value="1"/>
</dbReference>
<evidence type="ECO:0000256" key="12">
    <source>
        <dbReference type="SAM" id="Phobius"/>
    </source>
</evidence>
<feature type="binding site" evidence="10">
    <location>
        <position position="620"/>
    </location>
    <ligand>
        <name>ATP</name>
        <dbReference type="ChEBI" id="CHEBI:30616"/>
    </ligand>
</feature>
<keyword evidence="4 12" id="KW-0812">Transmembrane</keyword>
<keyword evidence="7 10" id="KW-0067">ATP-binding</keyword>
<dbReference type="SUPFAM" id="SSF53822">
    <property type="entry name" value="Periplasmic binding protein-like I"/>
    <property type="match status" value="1"/>
</dbReference>
<dbReference type="InterPro" id="IPR000719">
    <property type="entry name" value="Prot_kinase_dom"/>
</dbReference>
<feature type="domain" description="Protein kinase" evidence="13">
    <location>
        <begin position="593"/>
        <end position="847"/>
    </location>
</feature>
<evidence type="ECO:0000256" key="7">
    <source>
        <dbReference type="ARBA" id="ARBA00022840"/>
    </source>
</evidence>
<reference evidence="14" key="1">
    <citation type="submission" date="2022-07" db="EMBL/GenBank/DDBJ databases">
        <title>Genome analysis of Parmales, a sister group of diatoms, reveals the evolutionary specialization of diatoms from phago-mixotrophs to photoautotrophs.</title>
        <authorList>
            <person name="Ban H."/>
            <person name="Sato S."/>
            <person name="Yoshikawa S."/>
            <person name="Kazumasa Y."/>
            <person name="Nakamura Y."/>
            <person name="Ichinomiya M."/>
            <person name="Saitoh K."/>
            <person name="Sato N."/>
            <person name="Blanc-Mathieu R."/>
            <person name="Endo H."/>
            <person name="Kuwata A."/>
            <person name="Ogata H."/>
        </authorList>
    </citation>
    <scope>NUCLEOTIDE SEQUENCE</scope>
</reference>
<keyword evidence="15" id="KW-1185">Reference proteome</keyword>
<dbReference type="InterPro" id="IPR017441">
    <property type="entry name" value="Protein_kinase_ATP_BS"/>
</dbReference>
<evidence type="ECO:0000256" key="4">
    <source>
        <dbReference type="ARBA" id="ARBA00022692"/>
    </source>
</evidence>
<evidence type="ECO:0000256" key="1">
    <source>
        <dbReference type="ARBA" id="ARBA00004370"/>
    </source>
</evidence>
<evidence type="ECO:0000256" key="10">
    <source>
        <dbReference type="PROSITE-ProRule" id="PRU10141"/>
    </source>
</evidence>
<evidence type="ECO:0000256" key="5">
    <source>
        <dbReference type="ARBA" id="ARBA00022741"/>
    </source>
</evidence>
<evidence type="ECO:0000256" key="11">
    <source>
        <dbReference type="SAM" id="MobiDB-lite"/>
    </source>
</evidence>
<evidence type="ECO:0000256" key="3">
    <source>
        <dbReference type="ARBA" id="ARBA00022679"/>
    </source>
</evidence>
<gene>
    <name evidence="14" type="ORF">TrRE_jg8395</name>
</gene>
<dbReference type="Pfam" id="PF07714">
    <property type="entry name" value="PK_Tyr_Ser-Thr"/>
    <property type="match status" value="1"/>
</dbReference>
<evidence type="ECO:0000259" key="13">
    <source>
        <dbReference type="PROSITE" id="PS50011"/>
    </source>
</evidence>
<dbReference type="SMART" id="SM00220">
    <property type="entry name" value="S_TKc"/>
    <property type="match status" value="1"/>
</dbReference>
<keyword evidence="3" id="KW-0808">Transferase</keyword>
<evidence type="ECO:0000256" key="8">
    <source>
        <dbReference type="ARBA" id="ARBA00022989"/>
    </source>
</evidence>
<keyword evidence="8 12" id="KW-1133">Transmembrane helix</keyword>
<dbReference type="PROSITE" id="PS00108">
    <property type="entry name" value="PROTEIN_KINASE_ST"/>
    <property type="match status" value="1"/>
</dbReference>
<dbReference type="SUPFAM" id="SSF51197">
    <property type="entry name" value="Clavaminate synthase-like"/>
    <property type="match status" value="1"/>
</dbReference>
<dbReference type="GO" id="GO:0016020">
    <property type="term" value="C:membrane"/>
    <property type="evidence" value="ECO:0007669"/>
    <property type="project" value="UniProtKB-SubCell"/>
</dbReference>